<dbReference type="InterPro" id="IPR035595">
    <property type="entry name" value="UDP_glycos_trans_CS"/>
</dbReference>
<dbReference type="Gene3D" id="3.40.50.2000">
    <property type="entry name" value="Glycogen Phosphorylase B"/>
    <property type="match status" value="2"/>
</dbReference>
<dbReference type="FunFam" id="3.40.50.2000:FF:000056">
    <property type="entry name" value="Glycosyltransferase"/>
    <property type="match status" value="1"/>
</dbReference>
<dbReference type="PANTHER" id="PTHR48048:SF45">
    <property type="entry name" value="GLYCOSYLTRANSFERASE"/>
    <property type="match status" value="1"/>
</dbReference>
<evidence type="ECO:0000256" key="3">
    <source>
        <dbReference type="RuleBase" id="RU003718"/>
    </source>
</evidence>
<comment type="caution">
    <text evidence="5">The sequence shown here is derived from an EMBL/GenBank/DDBJ whole genome shotgun (WGS) entry which is preliminary data.</text>
</comment>
<dbReference type="GO" id="GO:0016135">
    <property type="term" value="P:saponin biosynthetic process"/>
    <property type="evidence" value="ECO:0007669"/>
    <property type="project" value="UniProtKB-ARBA"/>
</dbReference>
<dbReference type="Pfam" id="PF00201">
    <property type="entry name" value="UDPGT"/>
    <property type="match status" value="1"/>
</dbReference>
<reference evidence="5 7" key="1">
    <citation type="submission" date="2024-03" db="EMBL/GenBank/DDBJ databases">
        <title>WGS assembly of Saponaria officinalis var. Norfolk2.</title>
        <authorList>
            <person name="Jenkins J."/>
            <person name="Shu S."/>
            <person name="Grimwood J."/>
            <person name="Barry K."/>
            <person name="Goodstein D."/>
            <person name="Schmutz J."/>
            <person name="Leebens-Mack J."/>
            <person name="Osbourn A."/>
        </authorList>
    </citation>
    <scope>NUCLEOTIDE SEQUENCE [LARGE SCALE GENOMIC DNA]</scope>
    <source>
        <strain evidence="7">cv. Norfolk2</strain>
        <strain evidence="5">JIC</strain>
        <tissue evidence="5">Leaf</tissue>
    </source>
</reference>
<protein>
    <recommendedName>
        <fullName evidence="4">Glycosyltransferase</fullName>
        <ecNumber evidence="4">2.4.1.-</ecNumber>
    </recommendedName>
</protein>
<evidence type="ECO:0000256" key="2">
    <source>
        <dbReference type="ARBA" id="ARBA00022679"/>
    </source>
</evidence>
<evidence type="ECO:0000313" key="6">
    <source>
        <dbReference type="EMBL" id="KAK9678168.1"/>
    </source>
</evidence>
<dbReference type="EMBL" id="JBDFQZ010000011">
    <property type="protein sequence ID" value="KAK9678168.1"/>
    <property type="molecule type" value="Genomic_DNA"/>
</dbReference>
<organism evidence="5 7">
    <name type="scientific">Saponaria officinalis</name>
    <name type="common">Common soapwort</name>
    <name type="synonym">Lychnis saponaria</name>
    <dbReference type="NCBI Taxonomy" id="3572"/>
    <lineage>
        <taxon>Eukaryota</taxon>
        <taxon>Viridiplantae</taxon>
        <taxon>Streptophyta</taxon>
        <taxon>Embryophyta</taxon>
        <taxon>Tracheophyta</taxon>
        <taxon>Spermatophyta</taxon>
        <taxon>Magnoliopsida</taxon>
        <taxon>eudicotyledons</taxon>
        <taxon>Gunneridae</taxon>
        <taxon>Pentapetalae</taxon>
        <taxon>Caryophyllales</taxon>
        <taxon>Caryophyllaceae</taxon>
        <taxon>Caryophylleae</taxon>
        <taxon>Saponaria</taxon>
    </lineage>
</organism>
<dbReference type="GO" id="GO:0016104">
    <property type="term" value="P:triterpenoid biosynthetic process"/>
    <property type="evidence" value="ECO:0007669"/>
    <property type="project" value="UniProtKB-ARBA"/>
</dbReference>
<keyword evidence="7" id="KW-1185">Reference proteome</keyword>
<name>A0AAW1HN75_SAPOF</name>
<keyword evidence="2 3" id="KW-0808">Transferase</keyword>
<sequence length="516" mass="57128">MSNLQTCTLLTTLFFKKKKKKKKITMSKTTELVFVPTPGMGHVVSTVELAKLILRTNHIISISIFILNIPNHSPKINAYVDSQSRDNPYPTRLTFVTLPPVSNSPDPSTTPTHFSSLIHLHKPLVKQAVEDRVRTGFPKPVGFVVDMFCSEMADIANEMHVPTYIYFTSGASFLNLMFYSQSLADDGRNIDVAMEFNKQEFSAVVPGFRNPVTSKVIPALLQDQKGCELLLNLARKFREMKGILVNTYTELQSFGIQALMNGEVPPVYPVGPILELGEKRGGGTDTRDESVIQWLDGQPMSSVVFLCFGSRGTFDEEQVKEIANGLEKSGHRFLWALRKPPPPGGLGVSSDNKPFLEALPEGFIDRTGGRGKIIGWASQVEVLAHPAVGGFISHCGWNSTLESLWFGVPIATWPMDAEQQLNAFELVKEIELAVEIRMDYKRDLKTGKGTILVTAEEVENGVKTLMDMEPMEGKIGGRVKKMSDQGKKALQEGGSSSIFLRRFIQHVLTSAVLPLE</sequence>
<proteinExistence type="inferred from homology"/>
<dbReference type="Proteomes" id="UP001443914">
    <property type="component" value="Unassembled WGS sequence"/>
</dbReference>
<dbReference type="PANTHER" id="PTHR48048">
    <property type="entry name" value="GLYCOSYLTRANSFERASE"/>
    <property type="match status" value="1"/>
</dbReference>
<dbReference type="EC" id="2.4.1.-" evidence="4"/>
<evidence type="ECO:0000313" key="5">
    <source>
        <dbReference type="EMBL" id="KAK9678167.1"/>
    </source>
</evidence>
<dbReference type="SUPFAM" id="SSF53756">
    <property type="entry name" value="UDP-Glycosyltransferase/glycogen phosphorylase"/>
    <property type="match status" value="1"/>
</dbReference>
<dbReference type="AlphaFoldDB" id="A0AAW1HN75"/>
<accession>A0AAW1HN75</accession>
<keyword evidence="3" id="KW-0328">Glycosyltransferase</keyword>
<dbReference type="CDD" id="cd03784">
    <property type="entry name" value="GT1_Gtf-like"/>
    <property type="match status" value="1"/>
</dbReference>
<dbReference type="PROSITE" id="PS00375">
    <property type="entry name" value="UDPGT"/>
    <property type="match status" value="1"/>
</dbReference>
<comment type="similarity">
    <text evidence="1 3">Belongs to the UDP-glycosyltransferase family.</text>
</comment>
<dbReference type="InterPro" id="IPR050481">
    <property type="entry name" value="UDP-glycosyltransf_plant"/>
</dbReference>
<dbReference type="GO" id="GO:0035251">
    <property type="term" value="F:UDP-glucosyltransferase activity"/>
    <property type="evidence" value="ECO:0007669"/>
    <property type="project" value="InterPro"/>
</dbReference>
<gene>
    <name evidence="5" type="ORF">RND81_11G192700</name>
    <name evidence="6" type="ORF">RND81_11G192800</name>
</gene>
<evidence type="ECO:0000256" key="4">
    <source>
        <dbReference type="RuleBase" id="RU362057"/>
    </source>
</evidence>
<dbReference type="InterPro" id="IPR002213">
    <property type="entry name" value="UDP_glucos_trans"/>
</dbReference>
<evidence type="ECO:0000256" key="1">
    <source>
        <dbReference type="ARBA" id="ARBA00009995"/>
    </source>
</evidence>
<dbReference type="EMBL" id="JBDFQZ010000011">
    <property type="protein sequence ID" value="KAK9678167.1"/>
    <property type="molecule type" value="Genomic_DNA"/>
</dbReference>
<evidence type="ECO:0000313" key="7">
    <source>
        <dbReference type="Proteomes" id="UP001443914"/>
    </source>
</evidence>